<protein>
    <submittedName>
        <fullName evidence="2">Zinc finger protein zic 4-like protein</fullName>
    </submittedName>
</protein>
<proteinExistence type="predicted"/>
<evidence type="ECO:0000256" key="1">
    <source>
        <dbReference type="SAM" id="MobiDB-lite"/>
    </source>
</evidence>
<comment type="caution">
    <text evidence="2">The sequence shown here is derived from an EMBL/GenBank/DDBJ whole genome shotgun (WGS) entry which is preliminary data.</text>
</comment>
<feature type="region of interest" description="Disordered" evidence="1">
    <location>
        <begin position="1"/>
        <end position="97"/>
    </location>
</feature>
<keyword evidence="3" id="KW-1185">Reference proteome</keyword>
<evidence type="ECO:0000313" key="3">
    <source>
        <dbReference type="Proteomes" id="UP000036403"/>
    </source>
</evidence>
<sequence length="97" mass="10444">MEGKMGLYGDESEGEESENSSVSVTEHTESPQPPSVPTTTTINPPPSHQPSPRGEFTQWYVCESPTVGPQPGPLLGPPPPHHLGHHFNQLHPQAAAY</sequence>
<dbReference type="Proteomes" id="UP000036403">
    <property type="component" value="Unassembled WGS sequence"/>
</dbReference>
<name>A0A0J7KP12_LASNI</name>
<feature type="compositionally biased region" description="Pro residues" evidence="1">
    <location>
        <begin position="68"/>
        <end position="81"/>
    </location>
</feature>
<dbReference type="AlphaFoldDB" id="A0A0J7KP12"/>
<accession>A0A0J7KP12</accession>
<organism evidence="2 3">
    <name type="scientific">Lasius niger</name>
    <name type="common">Black garden ant</name>
    <dbReference type="NCBI Taxonomy" id="67767"/>
    <lineage>
        <taxon>Eukaryota</taxon>
        <taxon>Metazoa</taxon>
        <taxon>Ecdysozoa</taxon>
        <taxon>Arthropoda</taxon>
        <taxon>Hexapoda</taxon>
        <taxon>Insecta</taxon>
        <taxon>Pterygota</taxon>
        <taxon>Neoptera</taxon>
        <taxon>Endopterygota</taxon>
        <taxon>Hymenoptera</taxon>
        <taxon>Apocrita</taxon>
        <taxon>Aculeata</taxon>
        <taxon>Formicoidea</taxon>
        <taxon>Formicidae</taxon>
        <taxon>Formicinae</taxon>
        <taxon>Lasius</taxon>
        <taxon>Lasius</taxon>
    </lineage>
</organism>
<dbReference type="EMBL" id="LBMM01004801">
    <property type="protein sequence ID" value="KMQ92078.1"/>
    <property type="molecule type" value="Genomic_DNA"/>
</dbReference>
<reference evidence="2 3" key="1">
    <citation type="submission" date="2015-04" db="EMBL/GenBank/DDBJ databases">
        <title>Lasius niger genome sequencing.</title>
        <authorList>
            <person name="Konorov E.A."/>
            <person name="Nikitin M.A."/>
            <person name="Kirill M.V."/>
            <person name="Chang P."/>
        </authorList>
    </citation>
    <scope>NUCLEOTIDE SEQUENCE [LARGE SCALE GENOMIC DNA]</scope>
    <source>
        <tissue evidence="2">Whole</tissue>
    </source>
</reference>
<evidence type="ECO:0000313" key="2">
    <source>
        <dbReference type="EMBL" id="KMQ92078.1"/>
    </source>
</evidence>
<dbReference type="PaxDb" id="67767-A0A0J7KP12"/>
<gene>
    <name evidence="2" type="ORF">RF55_7987</name>
</gene>